<dbReference type="AlphaFoldDB" id="A0A2T4UWA1"/>
<reference evidence="1 2" key="1">
    <citation type="submission" date="2018-03" db="EMBL/GenBank/DDBJ databases">
        <title>Bacteriophage NCPPB3778 and a type I-E CRISPR drive the evolution of the US Biological Select Agent, Rathayibacter toxicus.</title>
        <authorList>
            <person name="Davis E.W.II."/>
            <person name="Tabima J.F."/>
            <person name="Weisberg A.J."/>
            <person name="Dantas Lopes L."/>
            <person name="Wiseman M.S."/>
            <person name="Wiseman M.S."/>
            <person name="Pupko T."/>
            <person name="Belcher M.S."/>
            <person name="Sechler A.J."/>
            <person name="Tancos M.A."/>
            <person name="Schroeder B.K."/>
            <person name="Murray T.D."/>
            <person name="Luster D.G."/>
            <person name="Schneider W.L."/>
            <person name="Rogers E."/>
            <person name="Andreote F.D."/>
            <person name="Grunwald N.J."/>
            <person name="Putnam M.L."/>
            <person name="Chang J.H."/>
        </authorList>
    </citation>
    <scope>NUCLEOTIDE SEQUENCE [LARGE SCALE GENOMIC DNA]</scope>
    <source>
        <strain evidence="1 2">DSM 15933</strain>
    </source>
</reference>
<dbReference type="Proteomes" id="UP000241085">
    <property type="component" value="Unassembled WGS sequence"/>
</dbReference>
<sequence length="239" mass="24883">MSSIDTILTGNPTGEYAAYLPTVDIPALATGYVARYRAADIDAPIGSIVTPWNNAVTGGTNLTGTNGFTLRVDADGYKYLESDGVNDALLYSGGIGTALTASYVLAIPSLPSGKRILHGSTIYTNNVAGSPRQELAVNAQGYWTANSGTEVGTVRATTERTVLTAVYAPGAPSSLAVNANPEDIGANNANSGGVNFLFALQGGVYTRIRWYELVLYTSALTAPARTENQDALMSAYAIA</sequence>
<comment type="caution">
    <text evidence="1">The sequence shown here is derived from an EMBL/GenBank/DDBJ whole genome shotgun (WGS) entry which is preliminary data.</text>
</comment>
<gene>
    <name evidence="1" type="ORF">C1I63_13830</name>
</gene>
<organism evidence="1 2">
    <name type="scientific">Rathayibacter caricis DSM 15933</name>
    <dbReference type="NCBI Taxonomy" id="1328867"/>
    <lineage>
        <taxon>Bacteria</taxon>
        <taxon>Bacillati</taxon>
        <taxon>Actinomycetota</taxon>
        <taxon>Actinomycetes</taxon>
        <taxon>Micrococcales</taxon>
        <taxon>Microbacteriaceae</taxon>
        <taxon>Rathayibacter</taxon>
    </lineage>
</organism>
<dbReference type="RefSeq" id="WP_107575147.1">
    <property type="nucleotide sequence ID" value="NZ_PZPL01000001.1"/>
</dbReference>
<proteinExistence type="predicted"/>
<keyword evidence="2" id="KW-1185">Reference proteome</keyword>
<evidence type="ECO:0000313" key="1">
    <source>
        <dbReference type="EMBL" id="PTL73809.1"/>
    </source>
</evidence>
<dbReference type="EMBL" id="PZPL01000001">
    <property type="protein sequence ID" value="PTL73809.1"/>
    <property type="molecule type" value="Genomic_DNA"/>
</dbReference>
<accession>A0A2T4UWA1</accession>
<protein>
    <submittedName>
        <fullName evidence="1">Uncharacterized protein</fullName>
    </submittedName>
</protein>
<name>A0A2T4UWA1_9MICO</name>
<evidence type="ECO:0000313" key="2">
    <source>
        <dbReference type="Proteomes" id="UP000241085"/>
    </source>
</evidence>